<dbReference type="EMBL" id="CH902620">
    <property type="protein sequence ID" value="KPU72980.1"/>
    <property type="molecule type" value="Genomic_DNA"/>
</dbReference>
<dbReference type="OrthoDB" id="66546at2759"/>
<dbReference type="Proteomes" id="UP000007801">
    <property type="component" value="Unassembled WGS sequence"/>
</dbReference>
<accession>A0A0N8NZ05</accession>
<dbReference type="Pfam" id="PF04130">
    <property type="entry name" value="GCP_C_terminal"/>
    <property type="match status" value="1"/>
</dbReference>
<evidence type="ECO:0000256" key="1">
    <source>
        <dbReference type="ARBA" id="ARBA00004245"/>
    </source>
</evidence>
<dbReference type="InterPro" id="IPR040457">
    <property type="entry name" value="GCP_C"/>
</dbReference>
<dbReference type="FunCoup" id="A0A0N8NZ05">
    <property type="interactions" value="3"/>
</dbReference>
<dbReference type="eggNOG" id="KOG2000">
    <property type="taxonomic scope" value="Eukaryota"/>
</dbReference>
<sequence>MDYKPSSKIALFQDAIDCLAGIKLPQSPPKDIEQNGYDVFMGICELSASLGNFSHNVPNTMKFLAENRTQPCGSYELVLLNNFRKEFEHHQMDPDKETRMVHEARGNLFMHLYKELVDIEPEENQRLQYMQLCYELIDIDRPKNCEEDRIELINRLLVQVQNLMQRLQERSLDDPDSGVRGTDSLIDMYLASKNLMLDSKMESIRNLHGVKNGLSLPLRGISFEKGIAVIHNQRLTIAAELRHEDINLKLVNSFSDDLIVAKKSNLHSEISLKDLSSSISSPNSSDNEATTPEDIFEDFLENNFICDSKEVIADLDVESVFEDCSSKGFDMDVIVNHIFSKNENLGIEISEESHDSLMVLGKAQLLGTLATSSEDDVPPLIDFSQEDDSDGSSNIIERNSKREGTLWSKVLRELDSSSEEDLKMLRPPRPQESQVKESLNIMEEAKGAYKIDSSKQSGLEMIKMVSEESISQVASLKKINETLSDIKASIAYPKIKVKWLSACPKITIHDIPQVPANRKIIPMSLTISGEDQIPNIRAHKDFPVNVAENVSQVELNNVSNRQATICFQNKTGKYLSTNLETIIEEKPEGAIDSFKLDFSSKVSRDNSSSLLSFRSDSFEPSSSNEEKQATPRNGIKVHTIALFGNLKRIQNLFSNFNNRIVTMEDGSESSDSKVNKNYSHTSLESIEPPVIGCEEYLNEEIPHLEIDEKFSSRSPSIGEKNKRAIRDSKKSLEDDEEPLSPILSKISQTLSETRLNVLKQVDKSLTELQKKSLLPEIYSEEECGSQEAVKRKNALQRQTCFVVFPKDTVPVREIYKNATPSTASKETHENTIETVTLERPVIENFDKQSPREILKNIKQTASDIKINILKTMDKSLSALTSSSEISEVFTELSPKISPNQSWVEKCEEPVSEEIPLLKTTMDSLKEICVKSDGGDQMEDCKQISKLTTSIVNDFIVTATGSFSETLKNETVLDSQGLKSKSDRNSQDLKSKSDRKSDTFPKWQHQSHIIAAPRVIVPLLKSKSICERSAQDGNGLSFFEQLEQFFEIMNMENCSLAAEINVTTIQARLGKLLCRIKTQLPNELSHSDLVAAVGKYQLKHLLTRQERISYESVRWQLRDTGQESFGKTKFEAALYGMLGYESSHLKATDGRLHMRLPHHQESIGESYLMVAFGHLGHLYRSLQDQLEGLSRRGETANAIRKCLQKELLSFYDLYHLRKNQPCSLLQLYRETRVYQLRFQWLLDVLQKVNNRKSILVCLINELDLRVGAQRLLIQNWLNSASKPLVARFCRWLISGNLTPLDRDEFLIDRYIASTTYDFWQNRYTLTDTFSSVFDSKLSEMIMSIGKTQVYSQKYLGLQAEISISLKDLYYKLREVFNQFYEDRDQEPLYKLVSKLHHEVSGRVLRYLRQMKSEPENLFQNIHHYVMLADRRFCRELTDILEPVLEEPSSFYNTNLLNQMMEQMFSKPLPDLYVGEATSEGSKCWSRFLLRWQFPDYWAALLGEQAQEYEVIFMGLWKFHYTNYVLRERIARQQYHFSKRLELQSFDGLAEADECLGKLIKSIYEVMKVLRSYFLHEVLEQAYVKLVQGCKGAQTLDDLRKANRTYLQDIKVGWFQTQSSHKAIHYLERIFSFILDLESQQQKFFRLTQILLDSVIEDCGRRKSKSSKSHTNLMQEFRWSCQNTCEALKELEERFHLAMIDFLFSLHLGNRQSFRLLAQKLDFIGYYEGRDQRLWLIQRFGFKRKARMVKSDGHPLQ</sequence>
<comment type="subcellular location">
    <subcellularLocation>
        <location evidence="1">Cytoplasm</location>
        <location evidence="1">Cytoskeleton</location>
    </subcellularLocation>
</comment>
<feature type="region of interest" description="Disordered" evidence="6">
    <location>
        <begin position="709"/>
        <end position="737"/>
    </location>
</feature>
<evidence type="ECO:0000313" key="8">
    <source>
        <dbReference type="EMBL" id="KPU72980.1"/>
    </source>
</evidence>
<evidence type="ECO:0000256" key="4">
    <source>
        <dbReference type="ARBA" id="ARBA00022701"/>
    </source>
</evidence>
<dbReference type="SMR" id="A0A0N8NZ05"/>
<dbReference type="InParanoid" id="A0A0N8NZ05"/>
<keyword evidence="9" id="KW-1185">Reference proteome</keyword>
<feature type="region of interest" description="Disordered" evidence="6">
    <location>
        <begin position="975"/>
        <end position="1004"/>
    </location>
</feature>
<feature type="region of interest" description="Disordered" evidence="6">
    <location>
        <begin position="611"/>
        <end position="632"/>
    </location>
</feature>
<organism evidence="8 9">
    <name type="scientific">Drosophila ananassae</name>
    <name type="common">Fruit fly</name>
    <dbReference type="NCBI Taxonomy" id="7217"/>
    <lineage>
        <taxon>Eukaryota</taxon>
        <taxon>Metazoa</taxon>
        <taxon>Ecdysozoa</taxon>
        <taxon>Arthropoda</taxon>
        <taxon>Hexapoda</taxon>
        <taxon>Insecta</taxon>
        <taxon>Pterygota</taxon>
        <taxon>Neoptera</taxon>
        <taxon>Endopterygota</taxon>
        <taxon>Diptera</taxon>
        <taxon>Brachycera</taxon>
        <taxon>Muscomorpha</taxon>
        <taxon>Ephydroidea</taxon>
        <taxon>Drosophilidae</taxon>
        <taxon>Drosophila</taxon>
        <taxon>Sophophora</taxon>
    </lineage>
</organism>
<dbReference type="InterPro" id="IPR042241">
    <property type="entry name" value="GCP_C_sf"/>
</dbReference>
<keyword evidence="5" id="KW-0206">Cytoskeleton</keyword>
<feature type="compositionally biased region" description="Basic and acidic residues" evidence="6">
    <location>
        <begin position="979"/>
        <end position="998"/>
    </location>
</feature>
<dbReference type="CTD" id="34931"/>
<dbReference type="KEGG" id="dan:26514493"/>
<dbReference type="GeneID" id="26514493"/>
<evidence type="ECO:0000256" key="2">
    <source>
        <dbReference type="ARBA" id="ARBA00010337"/>
    </source>
</evidence>
<keyword evidence="3" id="KW-0963">Cytoplasm</keyword>
<gene>
    <name evidence="8" type="primary">Dana\GF27084</name>
    <name evidence="8" type="ORF">GF27084</name>
</gene>
<protein>
    <recommendedName>
        <fullName evidence="7">Gamma tubulin complex component C-terminal domain-containing protein</fullName>
    </recommendedName>
</protein>
<feature type="compositionally biased region" description="Low complexity" evidence="6">
    <location>
        <begin position="611"/>
        <end position="623"/>
    </location>
</feature>
<dbReference type="GO" id="GO:0043015">
    <property type="term" value="F:gamma-tubulin binding"/>
    <property type="evidence" value="ECO:0007669"/>
    <property type="project" value="InterPro"/>
</dbReference>
<dbReference type="GO" id="GO:0005874">
    <property type="term" value="C:microtubule"/>
    <property type="evidence" value="ECO:0007669"/>
    <property type="project" value="UniProtKB-KW"/>
</dbReference>
<feature type="compositionally biased region" description="Basic and acidic residues" evidence="6">
    <location>
        <begin position="719"/>
        <end position="732"/>
    </location>
</feature>
<evidence type="ECO:0000256" key="3">
    <source>
        <dbReference type="ARBA" id="ARBA00022490"/>
    </source>
</evidence>
<feature type="domain" description="Gamma tubulin complex component C-terminal" evidence="7">
    <location>
        <begin position="1418"/>
        <end position="1725"/>
    </location>
</feature>
<dbReference type="STRING" id="7217.A0A0N8NZ05"/>
<evidence type="ECO:0000256" key="5">
    <source>
        <dbReference type="ARBA" id="ARBA00023212"/>
    </source>
</evidence>
<dbReference type="Gene3D" id="1.20.120.1900">
    <property type="entry name" value="Gamma-tubulin complex, C-terminal domain"/>
    <property type="match status" value="1"/>
</dbReference>
<comment type="similarity">
    <text evidence="2">Belongs to the TUBGCP family.</text>
</comment>
<evidence type="ECO:0000259" key="7">
    <source>
        <dbReference type="Pfam" id="PF04130"/>
    </source>
</evidence>
<evidence type="ECO:0000256" key="6">
    <source>
        <dbReference type="SAM" id="MobiDB-lite"/>
    </source>
</evidence>
<evidence type="ECO:0000313" key="9">
    <source>
        <dbReference type="Proteomes" id="UP000007801"/>
    </source>
</evidence>
<name>A0A0N8NZ05_DROAN</name>
<proteinExistence type="inferred from homology"/>
<reference evidence="8 9" key="1">
    <citation type="journal article" date="2007" name="Nature">
        <title>Evolution of genes and genomes on the Drosophila phylogeny.</title>
        <authorList>
            <consortium name="Drosophila 12 Genomes Consortium"/>
            <person name="Clark A.G."/>
            <person name="Eisen M.B."/>
            <person name="Smith D.R."/>
            <person name="Bergman C.M."/>
            <person name="Oliver B."/>
            <person name="Markow T.A."/>
            <person name="Kaufman T.C."/>
            <person name="Kellis M."/>
            <person name="Gelbart W."/>
            <person name="Iyer V.N."/>
            <person name="Pollard D.A."/>
            <person name="Sackton T.B."/>
            <person name="Larracuente A.M."/>
            <person name="Singh N.D."/>
            <person name="Abad J.P."/>
            <person name="Abt D.N."/>
            <person name="Adryan B."/>
            <person name="Aguade M."/>
            <person name="Akashi H."/>
            <person name="Anderson W.W."/>
            <person name="Aquadro C.F."/>
            <person name="Ardell D.H."/>
            <person name="Arguello R."/>
            <person name="Artieri C.G."/>
            <person name="Barbash D.A."/>
            <person name="Barker D."/>
            <person name="Barsanti P."/>
            <person name="Batterham P."/>
            <person name="Batzoglou S."/>
            <person name="Begun D."/>
            <person name="Bhutkar A."/>
            <person name="Blanco E."/>
            <person name="Bosak S.A."/>
            <person name="Bradley R.K."/>
            <person name="Brand A.D."/>
            <person name="Brent M.R."/>
            <person name="Brooks A.N."/>
            <person name="Brown R.H."/>
            <person name="Butlin R.K."/>
            <person name="Caggese C."/>
            <person name="Calvi B.R."/>
            <person name="Bernardo de Carvalho A."/>
            <person name="Caspi A."/>
            <person name="Castrezana S."/>
            <person name="Celniker S.E."/>
            <person name="Chang J.L."/>
            <person name="Chapple C."/>
            <person name="Chatterji S."/>
            <person name="Chinwalla A."/>
            <person name="Civetta A."/>
            <person name="Clifton S.W."/>
            <person name="Comeron J.M."/>
            <person name="Costello J.C."/>
            <person name="Coyne J.A."/>
            <person name="Daub J."/>
            <person name="David R.G."/>
            <person name="Delcher A.L."/>
            <person name="Delehaunty K."/>
            <person name="Do C.B."/>
            <person name="Ebling H."/>
            <person name="Edwards K."/>
            <person name="Eickbush T."/>
            <person name="Evans J.D."/>
            <person name="Filipski A."/>
            <person name="Findeiss S."/>
            <person name="Freyhult E."/>
            <person name="Fulton L."/>
            <person name="Fulton R."/>
            <person name="Garcia A.C."/>
            <person name="Gardiner A."/>
            <person name="Garfield D.A."/>
            <person name="Garvin B.E."/>
            <person name="Gibson G."/>
            <person name="Gilbert D."/>
            <person name="Gnerre S."/>
            <person name="Godfrey J."/>
            <person name="Good R."/>
            <person name="Gotea V."/>
            <person name="Gravely B."/>
            <person name="Greenberg A.J."/>
            <person name="Griffiths-Jones S."/>
            <person name="Gross S."/>
            <person name="Guigo R."/>
            <person name="Gustafson E.A."/>
            <person name="Haerty W."/>
            <person name="Hahn M.W."/>
            <person name="Halligan D.L."/>
            <person name="Halpern A.L."/>
            <person name="Halter G.M."/>
            <person name="Han M.V."/>
            <person name="Heger A."/>
            <person name="Hillier L."/>
            <person name="Hinrichs A.S."/>
            <person name="Holmes I."/>
            <person name="Hoskins R.A."/>
            <person name="Hubisz M.J."/>
            <person name="Hultmark D."/>
            <person name="Huntley M.A."/>
            <person name="Jaffe D.B."/>
            <person name="Jagadeeshan S."/>
            <person name="Jeck W.R."/>
            <person name="Johnson J."/>
            <person name="Jones C.D."/>
            <person name="Jordan W.C."/>
            <person name="Karpen G.H."/>
            <person name="Kataoka E."/>
            <person name="Keightley P.D."/>
            <person name="Kheradpour P."/>
            <person name="Kirkness E.F."/>
            <person name="Koerich L.B."/>
            <person name="Kristiansen K."/>
            <person name="Kudrna D."/>
            <person name="Kulathinal R.J."/>
            <person name="Kumar S."/>
            <person name="Kwok R."/>
            <person name="Lander E."/>
            <person name="Langley C.H."/>
            <person name="Lapoint R."/>
            <person name="Lazzaro B.P."/>
            <person name="Lee S.J."/>
            <person name="Levesque L."/>
            <person name="Li R."/>
            <person name="Lin C.F."/>
            <person name="Lin M.F."/>
            <person name="Lindblad-Toh K."/>
            <person name="Llopart A."/>
            <person name="Long M."/>
            <person name="Low L."/>
            <person name="Lozovsky E."/>
            <person name="Lu J."/>
            <person name="Luo M."/>
            <person name="Machado C.A."/>
            <person name="Makalowski W."/>
            <person name="Marzo M."/>
            <person name="Matsuda M."/>
            <person name="Matzkin L."/>
            <person name="McAllister B."/>
            <person name="McBride C.S."/>
            <person name="McKernan B."/>
            <person name="McKernan K."/>
            <person name="Mendez-Lago M."/>
            <person name="Minx P."/>
            <person name="Mollenhauer M.U."/>
            <person name="Montooth K."/>
            <person name="Mount S.M."/>
            <person name="Mu X."/>
            <person name="Myers E."/>
            <person name="Negre B."/>
            <person name="Newfeld S."/>
            <person name="Nielsen R."/>
            <person name="Noor M.A."/>
            <person name="O'Grady P."/>
            <person name="Pachter L."/>
            <person name="Papaceit M."/>
            <person name="Parisi M.J."/>
            <person name="Parisi M."/>
            <person name="Parts L."/>
            <person name="Pedersen J.S."/>
            <person name="Pesole G."/>
            <person name="Phillippy A.M."/>
            <person name="Ponting C.P."/>
            <person name="Pop M."/>
            <person name="Porcelli D."/>
            <person name="Powell J.R."/>
            <person name="Prohaska S."/>
            <person name="Pruitt K."/>
            <person name="Puig M."/>
            <person name="Quesneville H."/>
            <person name="Ram K.R."/>
            <person name="Rand D."/>
            <person name="Rasmussen M.D."/>
            <person name="Reed L.K."/>
            <person name="Reenan R."/>
            <person name="Reily A."/>
            <person name="Remington K.A."/>
            <person name="Rieger T.T."/>
            <person name="Ritchie M.G."/>
            <person name="Robin C."/>
            <person name="Rogers Y.H."/>
            <person name="Rohde C."/>
            <person name="Rozas J."/>
            <person name="Rubenfield M.J."/>
            <person name="Ruiz A."/>
            <person name="Russo S."/>
            <person name="Salzberg S.L."/>
            <person name="Sanchez-Gracia A."/>
            <person name="Saranga D.J."/>
            <person name="Sato H."/>
            <person name="Schaeffer S.W."/>
            <person name="Schatz M.C."/>
            <person name="Schlenke T."/>
            <person name="Schwartz R."/>
            <person name="Segarra C."/>
            <person name="Singh R.S."/>
            <person name="Sirot L."/>
            <person name="Sirota M."/>
            <person name="Sisneros N.B."/>
            <person name="Smith C.D."/>
            <person name="Smith T.F."/>
            <person name="Spieth J."/>
            <person name="Stage D.E."/>
            <person name="Stark A."/>
            <person name="Stephan W."/>
            <person name="Strausberg R.L."/>
            <person name="Strempel S."/>
            <person name="Sturgill D."/>
            <person name="Sutton G."/>
            <person name="Sutton G.G."/>
            <person name="Tao W."/>
            <person name="Teichmann S."/>
            <person name="Tobari Y.N."/>
            <person name="Tomimura Y."/>
            <person name="Tsolas J.M."/>
            <person name="Valente V.L."/>
            <person name="Venter E."/>
            <person name="Venter J.C."/>
            <person name="Vicario S."/>
            <person name="Vieira F.G."/>
            <person name="Vilella A.J."/>
            <person name="Villasante A."/>
            <person name="Walenz B."/>
            <person name="Wang J."/>
            <person name="Wasserman M."/>
            <person name="Watts T."/>
            <person name="Wilson D."/>
            <person name="Wilson R.K."/>
            <person name="Wing R.A."/>
            <person name="Wolfner M.F."/>
            <person name="Wong A."/>
            <person name="Wong G.K."/>
            <person name="Wu C.I."/>
            <person name="Wu G."/>
            <person name="Yamamoto D."/>
            <person name="Yang H.P."/>
            <person name="Yang S.P."/>
            <person name="Yorke J.A."/>
            <person name="Yoshida K."/>
            <person name="Zdobnov E."/>
            <person name="Zhang P."/>
            <person name="Zhang Y."/>
            <person name="Zimin A.V."/>
            <person name="Baldwin J."/>
            <person name="Abdouelleil A."/>
            <person name="Abdulkadir J."/>
            <person name="Abebe A."/>
            <person name="Abera B."/>
            <person name="Abreu J."/>
            <person name="Acer S.C."/>
            <person name="Aftuck L."/>
            <person name="Alexander A."/>
            <person name="An P."/>
            <person name="Anderson E."/>
            <person name="Anderson S."/>
            <person name="Arachi H."/>
            <person name="Azer M."/>
            <person name="Bachantsang P."/>
            <person name="Barry A."/>
            <person name="Bayul T."/>
            <person name="Berlin A."/>
            <person name="Bessette D."/>
            <person name="Bloom T."/>
            <person name="Blye J."/>
            <person name="Boguslavskiy L."/>
            <person name="Bonnet C."/>
            <person name="Boukhgalter B."/>
            <person name="Bourzgui I."/>
            <person name="Brown A."/>
            <person name="Cahill P."/>
            <person name="Channer S."/>
            <person name="Cheshatsang Y."/>
            <person name="Chuda L."/>
            <person name="Citroen M."/>
            <person name="Collymore A."/>
            <person name="Cooke P."/>
            <person name="Costello M."/>
            <person name="D'Aco K."/>
            <person name="Daza R."/>
            <person name="De Haan G."/>
            <person name="DeGray S."/>
            <person name="DeMaso C."/>
            <person name="Dhargay N."/>
            <person name="Dooley K."/>
            <person name="Dooley E."/>
            <person name="Doricent M."/>
            <person name="Dorje P."/>
            <person name="Dorjee K."/>
            <person name="Dupes A."/>
            <person name="Elong R."/>
            <person name="Falk J."/>
            <person name="Farina A."/>
            <person name="Faro S."/>
            <person name="Ferguson D."/>
            <person name="Fisher S."/>
            <person name="Foley C.D."/>
            <person name="Franke A."/>
            <person name="Friedrich D."/>
            <person name="Gadbois L."/>
            <person name="Gearin G."/>
            <person name="Gearin C.R."/>
            <person name="Giannoukos G."/>
            <person name="Goode T."/>
            <person name="Graham J."/>
            <person name="Grandbois E."/>
            <person name="Grewal S."/>
            <person name="Gyaltsen K."/>
            <person name="Hafez N."/>
            <person name="Hagos B."/>
            <person name="Hall J."/>
            <person name="Henson C."/>
            <person name="Hollinger A."/>
            <person name="Honan T."/>
            <person name="Huard M.D."/>
            <person name="Hughes L."/>
            <person name="Hurhula B."/>
            <person name="Husby M.E."/>
            <person name="Kamat A."/>
            <person name="Kanga B."/>
            <person name="Kashin S."/>
            <person name="Khazanovich D."/>
            <person name="Kisner P."/>
            <person name="Lance K."/>
            <person name="Lara M."/>
            <person name="Lee W."/>
            <person name="Lennon N."/>
            <person name="Letendre F."/>
            <person name="LeVine R."/>
            <person name="Lipovsky A."/>
            <person name="Liu X."/>
            <person name="Liu J."/>
            <person name="Liu S."/>
            <person name="Lokyitsang T."/>
            <person name="Lokyitsang Y."/>
            <person name="Lubonja R."/>
            <person name="Lui A."/>
            <person name="MacDonald P."/>
            <person name="Magnisalis V."/>
            <person name="Maru K."/>
            <person name="Matthews C."/>
            <person name="McCusker W."/>
            <person name="McDonough S."/>
            <person name="Mehta T."/>
            <person name="Meldrim J."/>
            <person name="Meneus L."/>
            <person name="Mihai O."/>
            <person name="Mihalev A."/>
            <person name="Mihova T."/>
            <person name="Mittelman R."/>
            <person name="Mlenga V."/>
            <person name="Montmayeur A."/>
            <person name="Mulrain L."/>
            <person name="Navidi A."/>
            <person name="Naylor J."/>
            <person name="Negash T."/>
            <person name="Nguyen T."/>
            <person name="Nguyen N."/>
            <person name="Nicol R."/>
            <person name="Norbu C."/>
            <person name="Norbu N."/>
            <person name="Novod N."/>
            <person name="O'Neill B."/>
            <person name="Osman S."/>
            <person name="Markiewicz E."/>
            <person name="Oyono O.L."/>
            <person name="Patti C."/>
            <person name="Phunkhang P."/>
            <person name="Pierre F."/>
            <person name="Priest M."/>
            <person name="Raghuraman S."/>
            <person name="Rege F."/>
            <person name="Reyes R."/>
            <person name="Rise C."/>
            <person name="Rogov P."/>
            <person name="Ross K."/>
            <person name="Ryan E."/>
            <person name="Settipalli S."/>
            <person name="Shea T."/>
            <person name="Sherpa N."/>
            <person name="Shi L."/>
            <person name="Shih D."/>
            <person name="Sparrow T."/>
            <person name="Spaulding J."/>
            <person name="Stalker J."/>
            <person name="Stange-Thomann N."/>
            <person name="Stavropoulos S."/>
            <person name="Stone C."/>
            <person name="Strader C."/>
            <person name="Tesfaye S."/>
            <person name="Thomson T."/>
            <person name="Thoulutsang Y."/>
            <person name="Thoulutsang D."/>
            <person name="Topham K."/>
            <person name="Topping I."/>
            <person name="Tsamla T."/>
            <person name="Vassiliev H."/>
            <person name="Vo A."/>
            <person name="Wangchuk T."/>
            <person name="Wangdi T."/>
            <person name="Weiand M."/>
            <person name="Wilkinson J."/>
            <person name="Wilson A."/>
            <person name="Yadav S."/>
            <person name="Young G."/>
            <person name="Yu Q."/>
            <person name="Zembek L."/>
            <person name="Zhong D."/>
            <person name="Zimmer A."/>
            <person name="Zwirko Z."/>
            <person name="Jaffe D.B."/>
            <person name="Alvarez P."/>
            <person name="Brockman W."/>
            <person name="Butler J."/>
            <person name="Chin C."/>
            <person name="Gnerre S."/>
            <person name="Grabherr M."/>
            <person name="Kleber M."/>
            <person name="Mauceli E."/>
            <person name="MacCallum I."/>
        </authorList>
    </citation>
    <scope>NUCLEOTIDE SEQUENCE [LARGE SCALE GENOMIC DNA]</scope>
    <source>
        <strain evidence="9">Tucson 14024-0371.13</strain>
    </source>
</reference>
<keyword evidence="4" id="KW-0493">Microtubule</keyword>